<feature type="domain" description="Anoctamin dimerisation" evidence="10">
    <location>
        <begin position="21"/>
        <end position="186"/>
    </location>
</feature>
<reference evidence="12" key="1">
    <citation type="submission" date="2022-11" db="UniProtKB">
        <authorList>
            <consortium name="WormBaseParasite"/>
        </authorList>
    </citation>
    <scope>IDENTIFICATION</scope>
</reference>
<dbReference type="InterPro" id="IPR032394">
    <property type="entry name" value="Anoct_dimer"/>
</dbReference>
<evidence type="ECO:0000256" key="5">
    <source>
        <dbReference type="ARBA" id="ARBA00022989"/>
    </source>
</evidence>
<feature type="transmembrane region" description="Helical" evidence="8">
    <location>
        <begin position="683"/>
        <end position="705"/>
    </location>
</feature>
<dbReference type="Proteomes" id="UP000887566">
    <property type="component" value="Unplaced"/>
</dbReference>
<feature type="transmembrane region" description="Helical" evidence="8">
    <location>
        <begin position="174"/>
        <end position="190"/>
    </location>
</feature>
<evidence type="ECO:0000256" key="6">
    <source>
        <dbReference type="ARBA" id="ARBA00023136"/>
    </source>
</evidence>
<dbReference type="AlphaFoldDB" id="A0A914VWB3"/>
<keyword evidence="7" id="KW-0325">Glycoprotein</keyword>
<protein>
    <recommendedName>
        <fullName evidence="8">Anoctamin</fullName>
    </recommendedName>
</protein>
<comment type="subcellular location">
    <subcellularLocation>
        <location evidence="1">Cell membrane</location>
        <topology evidence="1">Multi-pass membrane protein</topology>
    </subcellularLocation>
    <subcellularLocation>
        <location evidence="8">Membrane</location>
        <topology evidence="8">Multi-pass membrane protein</topology>
    </subcellularLocation>
</comment>
<evidence type="ECO:0000259" key="9">
    <source>
        <dbReference type="Pfam" id="PF04547"/>
    </source>
</evidence>
<dbReference type="WBParaSite" id="PSAMB.scaffold2639size22071.g18581.t1">
    <property type="protein sequence ID" value="PSAMB.scaffold2639size22071.g18581.t1"/>
    <property type="gene ID" value="PSAMB.scaffold2639size22071.g18581"/>
</dbReference>
<proteinExistence type="inferred from homology"/>
<dbReference type="GO" id="GO:0005254">
    <property type="term" value="F:chloride channel activity"/>
    <property type="evidence" value="ECO:0007669"/>
    <property type="project" value="TreeGrafter"/>
</dbReference>
<keyword evidence="4 8" id="KW-0812">Transmembrane</keyword>
<dbReference type="Pfam" id="PF16178">
    <property type="entry name" value="Anoct_dimer"/>
    <property type="match status" value="2"/>
</dbReference>
<evidence type="ECO:0000256" key="4">
    <source>
        <dbReference type="ARBA" id="ARBA00022692"/>
    </source>
</evidence>
<organism evidence="11 12">
    <name type="scientific">Plectus sambesii</name>
    <dbReference type="NCBI Taxonomy" id="2011161"/>
    <lineage>
        <taxon>Eukaryota</taxon>
        <taxon>Metazoa</taxon>
        <taxon>Ecdysozoa</taxon>
        <taxon>Nematoda</taxon>
        <taxon>Chromadorea</taxon>
        <taxon>Plectida</taxon>
        <taxon>Plectina</taxon>
        <taxon>Plectoidea</taxon>
        <taxon>Plectidae</taxon>
        <taxon>Plectus</taxon>
    </lineage>
</organism>
<dbReference type="GO" id="GO:0005886">
    <property type="term" value="C:plasma membrane"/>
    <property type="evidence" value="ECO:0007669"/>
    <property type="project" value="UniProtKB-SubCell"/>
</dbReference>
<comment type="caution">
    <text evidence="8">Lacks conserved residue(s) required for the propagation of feature annotation.</text>
</comment>
<evidence type="ECO:0000313" key="12">
    <source>
        <dbReference type="WBParaSite" id="PSAMB.scaffold2639size22071.g18581.t1"/>
    </source>
</evidence>
<evidence type="ECO:0000256" key="8">
    <source>
        <dbReference type="RuleBase" id="RU280814"/>
    </source>
</evidence>
<feature type="transmembrane region" description="Helical" evidence="8">
    <location>
        <begin position="856"/>
        <end position="877"/>
    </location>
</feature>
<feature type="domain" description="Anoctamin dimerisation" evidence="10">
    <location>
        <begin position="225"/>
        <end position="301"/>
    </location>
</feature>
<feature type="transmembrane region" description="Helical" evidence="8">
    <location>
        <begin position="525"/>
        <end position="547"/>
    </location>
</feature>
<dbReference type="PANTHER" id="PTHR12308">
    <property type="entry name" value="ANOCTAMIN"/>
    <property type="match status" value="1"/>
</dbReference>
<keyword evidence="3" id="KW-1003">Cell membrane</keyword>
<evidence type="ECO:0000256" key="1">
    <source>
        <dbReference type="ARBA" id="ARBA00004651"/>
    </source>
</evidence>
<evidence type="ECO:0000313" key="11">
    <source>
        <dbReference type="Proteomes" id="UP000887566"/>
    </source>
</evidence>
<name>A0A914VWB3_9BILA</name>
<dbReference type="PANTHER" id="PTHR12308:SF84">
    <property type="entry name" value="ANOCTAMIN"/>
    <property type="match status" value="1"/>
</dbReference>
<dbReference type="InterPro" id="IPR007632">
    <property type="entry name" value="Anoctamin"/>
</dbReference>
<sequence>MNPVPLDREGEAALKQASTAFFNDGYRQIDFILAYQPDSNSKKRAQKVRFRQKFEASMRREGLELEVEGKENSQDGKTAFVKVHASWEALTRQAELDRIQMPIMASDLEPIKSSLINRGLSAASALIGRSNPFELQPEYQVEREKYFTDAYDRKREEQFLIGDQDHFFTQAQRIYLTWSIISGITISLNVQKRKKRQQSRAKGDILDNESSFSGSLFNEVQLNAVVDEEEPRESRVKTANIQYLLSNDIYGQAFPVHDCDLTDSAIDTVDWSKIPIERWPKRKYLRTVWGAFRQWHRHQPLDEIRDYFGEKVAIYYAWLGFYTKMLVYPAVFGIFITLWGIWHAFNDDEANSFCKAGSGGADLLICRACRQPACPYINVEDECINARLSAVIDNWGTTIFSVFMAVWVVVFLEQWKRYQSELRVRWDVSENKMNIEQVRPDYALKVNNAKLNPVTQLMEPFLPKRSLLQRTIISISSVVFFMFVVMALISAVMAYKIAGPILWYARLQYKDPVTGSTEVSISPTLLTSITASILNGLFIAVMTKIYMKIAWKLTELEMPRMQSNFEESFTYKVFIFQFVNFYGALFYLSFVRVFRNNEPHRSDYSSGCPPTGCLLDVSIQLFIIMTGKQAINNLLEFALPAIRNWLKQRKSLQSASPYARWEQDHDLVTPSGIGLFGNYLEMLIQFGFVTMFVPAFPLAPLFALINNVIEIRLDAYNDLVQMKRQIPVRAKDIGTWYGLLKVVSRLAVVTNAFLIALTTSFFDRLAYNANKYLPGQDNTTFFDFVLTPFKTELWCANNGSDTTLFGSLKSDCIELRTYEHHGNSTLVDHCYFRAYADPANNFEPTTAYYIVFLSKFLYVIIFEHCVLILQAFLGYMIPDVPDHVTVRQQREAFLQRQTFKEHELGPSSVKPEVVEVSDEEFAAEDPNKPWDLDSFASNLPKDVAVNKLGRRAPVGTTRKRPRSIYAAFFRKIMACSD</sequence>
<feature type="transmembrane region" description="Helical" evidence="8">
    <location>
        <begin position="472"/>
        <end position="505"/>
    </location>
</feature>
<keyword evidence="6 8" id="KW-0472">Membrane</keyword>
<keyword evidence="5 8" id="KW-1133">Transmembrane helix</keyword>
<feature type="domain" description="Anoctamin transmembrane" evidence="9">
    <location>
        <begin position="304"/>
        <end position="891"/>
    </location>
</feature>
<evidence type="ECO:0000259" key="10">
    <source>
        <dbReference type="Pfam" id="PF16178"/>
    </source>
</evidence>
<keyword evidence="11" id="KW-1185">Reference proteome</keyword>
<accession>A0A914VWB3</accession>
<dbReference type="Pfam" id="PF04547">
    <property type="entry name" value="Anoctamin"/>
    <property type="match status" value="1"/>
</dbReference>
<evidence type="ECO:0000256" key="2">
    <source>
        <dbReference type="ARBA" id="ARBA00009671"/>
    </source>
</evidence>
<evidence type="ECO:0000256" key="3">
    <source>
        <dbReference type="ARBA" id="ARBA00022475"/>
    </source>
</evidence>
<feature type="transmembrane region" description="Helical" evidence="8">
    <location>
        <begin position="568"/>
        <end position="590"/>
    </location>
</feature>
<dbReference type="InterPro" id="IPR049452">
    <property type="entry name" value="Anoctamin_TM"/>
</dbReference>
<comment type="similarity">
    <text evidence="2 8">Belongs to the anoctamin family.</text>
</comment>
<dbReference type="GO" id="GO:0046983">
    <property type="term" value="F:protein dimerization activity"/>
    <property type="evidence" value="ECO:0007669"/>
    <property type="project" value="InterPro"/>
</dbReference>
<feature type="transmembrane region" description="Helical" evidence="8">
    <location>
        <begin position="395"/>
        <end position="415"/>
    </location>
</feature>
<evidence type="ECO:0000256" key="7">
    <source>
        <dbReference type="ARBA" id="ARBA00023180"/>
    </source>
</evidence>